<dbReference type="PANTHER" id="PTHR23355:SF9">
    <property type="entry name" value="DIS3-LIKE EXONUCLEASE 2"/>
    <property type="match status" value="1"/>
</dbReference>
<dbReference type="InterPro" id="IPR003029">
    <property type="entry name" value="S1_domain"/>
</dbReference>
<dbReference type="AlphaFoldDB" id="A0A1T4LM10"/>
<evidence type="ECO:0000313" key="10">
    <source>
        <dbReference type="EMBL" id="SJZ55656.1"/>
    </source>
</evidence>
<dbReference type="GO" id="GO:0006402">
    <property type="term" value="P:mRNA catabolic process"/>
    <property type="evidence" value="ECO:0007669"/>
    <property type="project" value="TreeGrafter"/>
</dbReference>
<dbReference type="Proteomes" id="UP000190389">
    <property type="component" value="Unassembled WGS sequence"/>
</dbReference>
<evidence type="ECO:0000256" key="1">
    <source>
        <dbReference type="ARBA" id="ARBA00001849"/>
    </source>
</evidence>
<gene>
    <name evidence="8" type="primary">rnr</name>
    <name evidence="10" type="ORF">SAMN02745154_00482</name>
</gene>
<dbReference type="NCBIfam" id="TIGR00358">
    <property type="entry name" value="3_prime_RNase"/>
    <property type="match status" value="1"/>
</dbReference>
<dbReference type="SMART" id="SM00316">
    <property type="entry name" value="S1"/>
    <property type="match status" value="1"/>
</dbReference>
<keyword evidence="5 8" id="KW-0378">Hydrolase</keyword>
<dbReference type="GO" id="GO:0003723">
    <property type="term" value="F:RNA binding"/>
    <property type="evidence" value="ECO:0007669"/>
    <property type="project" value="UniProtKB-UniRule"/>
</dbReference>
<dbReference type="OrthoDB" id="9764149at2"/>
<dbReference type="GO" id="GO:0008859">
    <property type="term" value="F:exoribonuclease II activity"/>
    <property type="evidence" value="ECO:0007669"/>
    <property type="project" value="UniProtKB-UniRule"/>
</dbReference>
<dbReference type="PROSITE" id="PS50126">
    <property type="entry name" value="S1"/>
    <property type="match status" value="1"/>
</dbReference>
<dbReference type="Pfam" id="PF00575">
    <property type="entry name" value="S1"/>
    <property type="match status" value="1"/>
</dbReference>
<keyword evidence="3 8" id="KW-0963">Cytoplasm</keyword>
<reference evidence="11" key="1">
    <citation type="submission" date="2017-02" db="EMBL/GenBank/DDBJ databases">
        <authorList>
            <person name="Varghese N."/>
            <person name="Submissions S."/>
        </authorList>
    </citation>
    <scope>NUCLEOTIDE SEQUENCE [LARGE SCALE GENOMIC DNA]</scope>
    <source>
        <strain evidence="11">ATCC 27862</strain>
    </source>
</reference>
<dbReference type="NCBIfam" id="TIGR02063">
    <property type="entry name" value="RNase_R"/>
    <property type="match status" value="1"/>
</dbReference>
<keyword evidence="6 8" id="KW-0269">Exonuclease</keyword>
<evidence type="ECO:0000313" key="11">
    <source>
        <dbReference type="Proteomes" id="UP000190389"/>
    </source>
</evidence>
<comment type="similarity">
    <text evidence="8">Belongs to the RNR ribonuclease family. RNase R subfamily.</text>
</comment>
<dbReference type="PANTHER" id="PTHR23355">
    <property type="entry name" value="RIBONUCLEASE"/>
    <property type="match status" value="1"/>
</dbReference>
<evidence type="ECO:0000256" key="7">
    <source>
        <dbReference type="ARBA" id="ARBA00022884"/>
    </source>
</evidence>
<dbReference type="EC" id="3.1.13.1" evidence="8"/>
<dbReference type="InterPro" id="IPR013223">
    <property type="entry name" value="RNase_B_OB_dom"/>
</dbReference>
<dbReference type="RefSeq" id="WP_078747203.1">
    <property type="nucleotide sequence ID" value="NZ_CP137850.1"/>
</dbReference>
<evidence type="ECO:0000256" key="3">
    <source>
        <dbReference type="ARBA" id="ARBA00022490"/>
    </source>
</evidence>
<evidence type="ECO:0000256" key="5">
    <source>
        <dbReference type="ARBA" id="ARBA00022801"/>
    </source>
</evidence>
<dbReference type="SUPFAM" id="SSF50249">
    <property type="entry name" value="Nucleic acid-binding proteins"/>
    <property type="match status" value="2"/>
</dbReference>
<accession>A0A1T4LM10</accession>
<dbReference type="InterPro" id="IPR012340">
    <property type="entry name" value="NA-bd_OB-fold"/>
</dbReference>
<evidence type="ECO:0000256" key="6">
    <source>
        <dbReference type="ARBA" id="ARBA00022839"/>
    </source>
</evidence>
<feature type="domain" description="S1 motif" evidence="9">
    <location>
        <begin position="629"/>
        <end position="707"/>
    </location>
</feature>
<dbReference type="InterPro" id="IPR004476">
    <property type="entry name" value="RNase_II/RNase_R"/>
</dbReference>
<dbReference type="InterPro" id="IPR050180">
    <property type="entry name" value="RNR_Ribonuclease"/>
</dbReference>
<keyword evidence="7 8" id="KW-0694">RNA-binding</keyword>
<comment type="function">
    <text evidence="8">3'-5' exoribonuclease that releases 5'-nucleoside monophosphates and is involved in maturation of structured RNAs.</text>
</comment>
<dbReference type="Pfam" id="PF08206">
    <property type="entry name" value="OB_RNB"/>
    <property type="match status" value="1"/>
</dbReference>
<sequence length="734" mass="84700">MKKNSIYEYIKSSKSKSFLDIAKHFKILPKDNKSLTKVLSELQSEYLIFKNNRDEYYAPVLEETIEGTLNVAQKGNFGFVEYDIDEINNTKKSVYVKSFNFNGAINGDTVKVNVYKSEQQGVDDLTHGVVVQTLNRNNEDVIGFIKVKNETKYFVPVDNRFKTSKWRLVSSTVPTKLNDLVSCKIIAYEHNCIDIQVSKVITNEADPMVFVKSYLEQIKAPLSFPENMESEVTNIPSTIVAEDWSNRKDFRNDMIVTIDGDDTKDFDDAITVRKLPNGNYFLGVYIADVSYYVREETKINEEALKRGTSIYLVDRVIPMLPVELSNGICSLNPNEDRFVLACEMEIDSNGNNVNVEISQGIIESKFRLTYKNVDKFYKTGLINENDNPEEVKRLKEMLTEARELSLILHKYKINEGYVDFEIQEPKIKLDEEGRVKAIEINQRGFSEVLIEDFMVRANETVAKYLYDQKLPVLYRVHELPDEDKLTSLKNSLSAISINASELNPNTITPKIFADFVNKVKQERDDDFVKLMFLRSMQKAIYSDNNIGHFGLASKYYCHFTSPIRRYPDLVIHRTIRNFLINKEYDKLDHFREMLPIFGDLNTKSEQKAVQIERNVNDLKFAEFLKNQVGKTFRVQILSILNFGFFVEFDFKASGLVHKSTLIDGEYEANEVLTKLISANRSFTLGDYVDVVVAGVDLVEGKVDCIHADLYQDYINKKQKEEAERHNAKFKKQRK</sequence>
<comment type="catalytic activity">
    <reaction evidence="1 8">
        <text>Exonucleolytic cleavage in the 3'- to 5'-direction to yield nucleoside 5'-phosphates.</text>
        <dbReference type="EC" id="3.1.13.1"/>
    </reaction>
</comment>
<evidence type="ECO:0000256" key="8">
    <source>
        <dbReference type="HAMAP-Rule" id="MF_01895"/>
    </source>
</evidence>
<protein>
    <recommendedName>
        <fullName evidence="8">Ribonuclease R</fullName>
        <shortName evidence="8">RNase R</shortName>
        <ecNumber evidence="8">3.1.13.1</ecNumber>
    </recommendedName>
</protein>
<comment type="subcellular location">
    <subcellularLocation>
        <location evidence="2 8">Cytoplasm</location>
    </subcellularLocation>
</comment>
<keyword evidence="11" id="KW-1185">Reference proteome</keyword>
<proteinExistence type="inferred from homology"/>
<evidence type="ECO:0000256" key="4">
    <source>
        <dbReference type="ARBA" id="ARBA00022722"/>
    </source>
</evidence>
<evidence type="ECO:0000256" key="2">
    <source>
        <dbReference type="ARBA" id="ARBA00004496"/>
    </source>
</evidence>
<dbReference type="GO" id="GO:0005829">
    <property type="term" value="C:cytosol"/>
    <property type="evidence" value="ECO:0007669"/>
    <property type="project" value="TreeGrafter"/>
</dbReference>
<keyword evidence="4 8" id="KW-0540">Nuclease</keyword>
<dbReference type="Gene3D" id="2.40.50.140">
    <property type="entry name" value="Nucleic acid-binding proteins"/>
    <property type="match status" value="2"/>
</dbReference>
<dbReference type="Pfam" id="PF00773">
    <property type="entry name" value="RNB"/>
    <property type="match status" value="1"/>
</dbReference>
<dbReference type="HAMAP" id="MF_01895">
    <property type="entry name" value="RNase_R"/>
    <property type="match status" value="1"/>
</dbReference>
<dbReference type="STRING" id="171291.SAMN02745154_00482"/>
<organism evidence="10 11">
    <name type="scientific">Mycoplasmopsis verecunda</name>
    <dbReference type="NCBI Taxonomy" id="171291"/>
    <lineage>
        <taxon>Bacteria</taxon>
        <taxon>Bacillati</taxon>
        <taxon>Mycoplasmatota</taxon>
        <taxon>Mycoplasmoidales</taxon>
        <taxon>Metamycoplasmataceae</taxon>
        <taxon>Mycoplasmopsis</taxon>
    </lineage>
</organism>
<dbReference type="InterPro" id="IPR011805">
    <property type="entry name" value="RNase_R"/>
</dbReference>
<evidence type="ECO:0000259" key="9">
    <source>
        <dbReference type="PROSITE" id="PS50126"/>
    </source>
</evidence>
<dbReference type="InterPro" id="IPR001900">
    <property type="entry name" value="RNase_II/R"/>
</dbReference>
<dbReference type="EMBL" id="FUXF01000016">
    <property type="protein sequence ID" value="SJZ55656.1"/>
    <property type="molecule type" value="Genomic_DNA"/>
</dbReference>
<dbReference type="SMART" id="SM00955">
    <property type="entry name" value="RNB"/>
    <property type="match status" value="1"/>
</dbReference>
<name>A0A1T4LM10_9BACT</name>